<reference evidence="3 4" key="1">
    <citation type="submission" date="2019-05" db="EMBL/GenBank/DDBJ databases">
        <authorList>
            <person name="Hariharan J."/>
            <person name="Choudoir M.J."/>
            <person name="Diebold P."/>
            <person name="Panke-Buisse K."/>
            <person name="Buckley D.H."/>
        </authorList>
    </citation>
    <scope>NUCLEOTIDE SEQUENCE [LARGE SCALE GENOMIC DNA]</scope>
    <source>
        <strain evidence="3 4">SUN51</strain>
    </source>
</reference>
<protein>
    <recommendedName>
        <fullName evidence="5">Secreted protein</fullName>
    </recommendedName>
</protein>
<dbReference type="RefSeq" id="WP_149512831.1">
    <property type="nucleotide sequence ID" value="NZ_VDFC01000046.1"/>
</dbReference>
<gene>
    <name evidence="3" type="ORF">FGF04_20830</name>
</gene>
<evidence type="ECO:0000313" key="3">
    <source>
        <dbReference type="EMBL" id="KAA0931401.1"/>
    </source>
</evidence>
<keyword evidence="2" id="KW-0732">Signal</keyword>
<feature type="compositionally biased region" description="Low complexity" evidence="1">
    <location>
        <begin position="187"/>
        <end position="205"/>
    </location>
</feature>
<feature type="signal peptide" evidence="2">
    <location>
        <begin position="1"/>
        <end position="24"/>
    </location>
</feature>
<feature type="region of interest" description="Disordered" evidence="1">
    <location>
        <begin position="28"/>
        <end position="54"/>
    </location>
</feature>
<dbReference type="OrthoDB" id="6717945at2"/>
<evidence type="ECO:0000256" key="1">
    <source>
        <dbReference type="SAM" id="MobiDB-lite"/>
    </source>
</evidence>
<keyword evidence="4" id="KW-1185">Reference proteome</keyword>
<name>A0A5B0AQP3_9ACTN</name>
<comment type="caution">
    <text evidence="3">The sequence shown here is derived from an EMBL/GenBank/DDBJ whole genome shotgun (WGS) entry which is preliminary data.</text>
</comment>
<dbReference type="EMBL" id="VDFC01000046">
    <property type="protein sequence ID" value="KAA0931401.1"/>
    <property type="molecule type" value="Genomic_DNA"/>
</dbReference>
<feature type="region of interest" description="Disordered" evidence="1">
    <location>
        <begin position="175"/>
        <end position="205"/>
    </location>
</feature>
<proteinExistence type="predicted"/>
<dbReference type="AlphaFoldDB" id="A0A5B0AQP3"/>
<dbReference type="Proteomes" id="UP000324965">
    <property type="component" value="Unassembled WGS sequence"/>
</dbReference>
<evidence type="ECO:0000313" key="4">
    <source>
        <dbReference type="Proteomes" id="UP000324965"/>
    </source>
</evidence>
<sequence>MSWTRALLPALVVCALLGALLAGATGCGSGGASGDDGTARPTPVGKVLADTDEEGRHYREIDEGSAPEVAVEIQPADADKADADADAADKAEADGWDVRLTVRRFRFSPAGTRREAEPGRGYALLRLDGRPLSVLRGPTHHLAGDVVPHGTHQVTVRLHADDGTVWAVDGEPVAGTADITVSDPVSTPQRQPQRQPRRTTAGPRP</sequence>
<feature type="chain" id="PRO_5039254339" description="Secreted protein" evidence="2">
    <location>
        <begin position="25"/>
        <end position="205"/>
    </location>
</feature>
<dbReference type="PROSITE" id="PS51257">
    <property type="entry name" value="PROKAR_LIPOPROTEIN"/>
    <property type="match status" value="1"/>
</dbReference>
<evidence type="ECO:0008006" key="5">
    <source>
        <dbReference type="Google" id="ProtNLM"/>
    </source>
</evidence>
<organism evidence="3 4">
    <name type="scientific">Streptomyces apricus</name>
    <dbReference type="NCBI Taxonomy" id="1828112"/>
    <lineage>
        <taxon>Bacteria</taxon>
        <taxon>Bacillati</taxon>
        <taxon>Actinomycetota</taxon>
        <taxon>Actinomycetes</taxon>
        <taxon>Kitasatosporales</taxon>
        <taxon>Streptomycetaceae</taxon>
        <taxon>Streptomyces</taxon>
    </lineage>
</organism>
<evidence type="ECO:0000256" key="2">
    <source>
        <dbReference type="SAM" id="SignalP"/>
    </source>
</evidence>
<accession>A0A5B0AQP3</accession>